<evidence type="ECO:0000313" key="3">
    <source>
        <dbReference type="Proteomes" id="UP000030004"/>
    </source>
</evidence>
<sequence length="227" mass="23635">MSDHPLDVPARAALTSRHSHLARRRGGAICYDADIVPFAADDGSDTAALAGLVAPGQLAAFLQASRMAEPDGFETVIRDEAVQLVATRPFMAVDDARIEPLGSSDAVGMLALAEATKPGPFTLRALDLGRFYGIRQDGALVAMAGERMACDGYVEVSGVCVAETARGQGLARLLSQHVAAGIAAAGDVPFLHAFASNDAAIGLYRSLGFEPRAAMQVGIFRRLAAQG</sequence>
<name>A0A0A0ED64_9RHOB</name>
<dbReference type="OrthoDB" id="9797456at2"/>
<dbReference type="GO" id="GO:0016747">
    <property type="term" value="F:acyltransferase activity, transferring groups other than amino-acyl groups"/>
    <property type="evidence" value="ECO:0007669"/>
    <property type="project" value="InterPro"/>
</dbReference>
<dbReference type="InterPro" id="IPR016181">
    <property type="entry name" value="Acyl_CoA_acyltransferase"/>
</dbReference>
<keyword evidence="3" id="KW-1185">Reference proteome</keyword>
<dbReference type="InterPro" id="IPR000182">
    <property type="entry name" value="GNAT_dom"/>
</dbReference>
<accession>A0A0A0ED64</accession>
<dbReference type="STRING" id="1461694.ATO9_09180"/>
<dbReference type="PROSITE" id="PS51186">
    <property type="entry name" value="GNAT"/>
    <property type="match status" value="1"/>
</dbReference>
<evidence type="ECO:0000259" key="1">
    <source>
        <dbReference type="PROSITE" id="PS51186"/>
    </source>
</evidence>
<dbReference type="RefSeq" id="WP_043747633.1">
    <property type="nucleotide sequence ID" value="NZ_AQQX01000003.1"/>
</dbReference>
<comment type="caution">
    <text evidence="2">The sequence shown here is derived from an EMBL/GenBank/DDBJ whole genome shotgun (WGS) entry which is preliminary data.</text>
</comment>
<feature type="domain" description="N-acetyltransferase" evidence="1">
    <location>
        <begin position="96"/>
        <end position="227"/>
    </location>
</feature>
<protein>
    <recommendedName>
        <fullName evidence="1">N-acetyltransferase domain-containing protein</fullName>
    </recommendedName>
</protein>
<dbReference type="CDD" id="cd04301">
    <property type="entry name" value="NAT_SF"/>
    <property type="match status" value="1"/>
</dbReference>
<dbReference type="Pfam" id="PF08445">
    <property type="entry name" value="FR47"/>
    <property type="match status" value="1"/>
</dbReference>
<dbReference type="SUPFAM" id="SSF55729">
    <property type="entry name" value="Acyl-CoA N-acyltransferases (Nat)"/>
    <property type="match status" value="1"/>
</dbReference>
<dbReference type="Proteomes" id="UP000030004">
    <property type="component" value="Unassembled WGS sequence"/>
</dbReference>
<reference evidence="2 3" key="1">
    <citation type="journal article" date="2015" name="Antonie Van Leeuwenhoek">
        <title>Pseudooceanicola atlanticus gen. nov. sp. nov., isolated from surface seawater of the Atlantic Ocean and reclassification of Oceanicola batsensis, Oceanicola marinus, Oceanicola nitratireducens, Oceanicola nanhaiensis, Oceanicola antarcticus and Oceanicola flagellatus, as Pseudooceanicola batsensis comb. nov., Pseudooceanicola marinus comb. nov., Pseudooceanicola nitratireducens comb. nov., Pseudooceanicola nanhaiensis comb. nov., Pseudooceanicola antarcticus comb. nov., and Pseudooceanicola flagellatus comb. nov.</title>
        <authorList>
            <person name="Lai Q."/>
            <person name="Li G."/>
            <person name="Liu X."/>
            <person name="Du Y."/>
            <person name="Sun F."/>
            <person name="Shao Z."/>
        </authorList>
    </citation>
    <scope>NUCLEOTIDE SEQUENCE [LARGE SCALE GENOMIC DNA]</scope>
    <source>
        <strain evidence="2 3">22II-s11g</strain>
    </source>
</reference>
<proteinExistence type="predicted"/>
<dbReference type="InterPro" id="IPR013653">
    <property type="entry name" value="GCN5-like_dom"/>
</dbReference>
<dbReference type="Gene3D" id="3.40.630.30">
    <property type="match status" value="1"/>
</dbReference>
<dbReference type="eggNOG" id="COG3393">
    <property type="taxonomic scope" value="Bacteria"/>
</dbReference>
<dbReference type="AlphaFoldDB" id="A0A0A0ED64"/>
<evidence type="ECO:0000313" key="2">
    <source>
        <dbReference type="EMBL" id="KGM48871.1"/>
    </source>
</evidence>
<organism evidence="2 3">
    <name type="scientific">Pseudooceanicola atlanticus</name>
    <dbReference type="NCBI Taxonomy" id="1461694"/>
    <lineage>
        <taxon>Bacteria</taxon>
        <taxon>Pseudomonadati</taxon>
        <taxon>Pseudomonadota</taxon>
        <taxon>Alphaproteobacteria</taxon>
        <taxon>Rhodobacterales</taxon>
        <taxon>Paracoccaceae</taxon>
        <taxon>Pseudooceanicola</taxon>
    </lineage>
</organism>
<dbReference type="EMBL" id="AQQX01000003">
    <property type="protein sequence ID" value="KGM48871.1"/>
    <property type="molecule type" value="Genomic_DNA"/>
</dbReference>
<gene>
    <name evidence="2" type="ORF">ATO9_09180</name>
</gene>